<comment type="subcellular location">
    <subcellularLocation>
        <location evidence="1">Microsome membrane</location>
        <topology evidence="1">Single-pass membrane protein</topology>
    </subcellularLocation>
</comment>
<evidence type="ECO:0000256" key="2">
    <source>
        <dbReference type="ARBA" id="ARBA00010617"/>
    </source>
</evidence>
<keyword evidence="6" id="KW-0492">Microsome</keyword>
<reference evidence="11" key="2">
    <citation type="submission" date="2023-05" db="EMBL/GenBank/DDBJ databases">
        <authorList>
            <person name="Schelkunov M.I."/>
        </authorList>
    </citation>
    <scope>NUCLEOTIDE SEQUENCE</scope>
    <source>
        <strain evidence="11">Hsosn_3</strain>
        <tissue evidence="11">Leaf</tissue>
    </source>
</reference>
<evidence type="ECO:0000256" key="5">
    <source>
        <dbReference type="ARBA" id="ARBA00022824"/>
    </source>
</evidence>
<keyword evidence="4" id="KW-0479">Metal-binding</keyword>
<feature type="transmembrane region" description="Helical" evidence="10">
    <location>
        <begin position="12"/>
        <end position="34"/>
    </location>
</feature>
<evidence type="ECO:0000256" key="3">
    <source>
        <dbReference type="ARBA" id="ARBA00022617"/>
    </source>
</evidence>
<dbReference type="InterPro" id="IPR002401">
    <property type="entry name" value="Cyt_P450_E_grp-I"/>
</dbReference>
<evidence type="ECO:0000256" key="8">
    <source>
        <dbReference type="ARBA" id="ARBA00023004"/>
    </source>
</evidence>
<sequence length="386" mass="43792">MAFIQGDTRFLLQDLVVAVLPLIILLLFIKWLFFNAPLSNKNLPPSPSRLPVLGNFHQLGLLPHRNLGSLAQKHGPIMLLHFGSVPTLVLSTADAAREVMKVQDLMFCDRPDSSLSRRLLYDGKDISVAPYGEYWRQLKSISVLQLLSNKKVHSFRKLREEETALMVNKIRVLSSSSVPVDLSELFVTLTNDVSCRSAFGKKYSEEGSGMEYKKLLKEFLELLGSYSFADFVPWLGWVDRISGLDAKVDRVSKKLDEFLEGVVQDHMDKQKINLREKEIYSEHKEDFVDILLRIQKETTHGISIENDSVKAILVDIYAAGTDTTATVLEWAMSELLRHPSAMNTLQTEIREVLGSRPDITDDDLEKMQAYLIPGKLNNKSILRELF</sequence>
<dbReference type="GO" id="GO:0020037">
    <property type="term" value="F:heme binding"/>
    <property type="evidence" value="ECO:0007669"/>
    <property type="project" value="InterPro"/>
</dbReference>
<evidence type="ECO:0000256" key="7">
    <source>
        <dbReference type="ARBA" id="ARBA00023002"/>
    </source>
</evidence>
<dbReference type="AlphaFoldDB" id="A0AAD8HBH0"/>
<keyword evidence="5" id="KW-0256">Endoplasmic reticulum</keyword>
<evidence type="ECO:0000313" key="12">
    <source>
        <dbReference type="Proteomes" id="UP001237642"/>
    </source>
</evidence>
<dbReference type="GO" id="GO:0009805">
    <property type="term" value="P:coumarin biosynthetic process"/>
    <property type="evidence" value="ECO:0007669"/>
    <property type="project" value="UniProtKB-ARBA"/>
</dbReference>
<keyword evidence="12" id="KW-1185">Reference proteome</keyword>
<dbReference type="EMBL" id="JAUIZM010000009">
    <property type="protein sequence ID" value="KAK1363193.1"/>
    <property type="molecule type" value="Genomic_DNA"/>
</dbReference>
<reference evidence="11" key="1">
    <citation type="submission" date="2023-02" db="EMBL/GenBank/DDBJ databases">
        <title>Genome of toxic invasive species Heracleum sosnowskyi carries increased number of genes despite the absence of recent whole-genome duplications.</title>
        <authorList>
            <person name="Schelkunov M."/>
            <person name="Shtratnikova V."/>
            <person name="Makarenko M."/>
            <person name="Klepikova A."/>
            <person name="Omelchenko D."/>
            <person name="Novikova G."/>
            <person name="Obukhova E."/>
            <person name="Bogdanov V."/>
            <person name="Penin A."/>
            <person name="Logacheva M."/>
        </authorList>
    </citation>
    <scope>NUCLEOTIDE SEQUENCE</scope>
    <source>
        <strain evidence="11">Hsosn_3</strain>
        <tissue evidence="11">Leaf</tissue>
    </source>
</reference>
<keyword evidence="8" id="KW-0408">Iron</keyword>
<name>A0AAD8HBH0_9APIA</name>
<keyword evidence="10" id="KW-0472">Membrane</keyword>
<evidence type="ECO:0000256" key="10">
    <source>
        <dbReference type="SAM" id="Phobius"/>
    </source>
</evidence>
<dbReference type="PANTHER" id="PTHR47955">
    <property type="entry name" value="CYTOCHROME P450 FAMILY 71 PROTEIN"/>
    <property type="match status" value="1"/>
</dbReference>
<accession>A0AAD8HBH0</accession>
<evidence type="ECO:0000256" key="9">
    <source>
        <dbReference type="ARBA" id="ARBA00023033"/>
    </source>
</evidence>
<keyword evidence="10" id="KW-1133">Transmembrane helix</keyword>
<comment type="similarity">
    <text evidence="2">Belongs to the cytochrome P450 family.</text>
</comment>
<keyword evidence="10" id="KW-0812">Transmembrane</keyword>
<dbReference type="Gene3D" id="1.10.630.10">
    <property type="entry name" value="Cytochrome P450"/>
    <property type="match status" value="1"/>
</dbReference>
<evidence type="ECO:0000256" key="1">
    <source>
        <dbReference type="ARBA" id="ARBA00004111"/>
    </source>
</evidence>
<proteinExistence type="inferred from homology"/>
<organism evidence="11 12">
    <name type="scientific">Heracleum sosnowskyi</name>
    <dbReference type="NCBI Taxonomy" id="360622"/>
    <lineage>
        <taxon>Eukaryota</taxon>
        <taxon>Viridiplantae</taxon>
        <taxon>Streptophyta</taxon>
        <taxon>Embryophyta</taxon>
        <taxon>Tracheophyta</taxon>
        <taxon>Spermatophyta</taxon>
        <taxon>Magnoliopsida</taxon>
        <taxon>eudicotyledons</taxon>
        <taxon>Gunneridae</taxon>
        <taxon>Pentapetalae</taxon>
        <taxon>asterids</taxon>
        <taxon>campanulids</taxon>
        <taxon>Apiales</taxon>
        <taxon>Apiaceae</taxon>
        <taxon>Apioideae</taxon>
        <taxon>apioid superclade</taxon>
        <taxon>Tordylieae</taxon>
        <taxon>Tordyliinae</taxon>
        <taxon>Heracleum</taxon>
    </lineage>
</organism>
<protein>
    <submittedName>
        <fullName evidence="11">Cytochrome P450 monooxygenase</fullName>
    </submittedName>
</protein>
<gene>
    <name evidence="11" type="ORF">POM88_038754</name>
</gene>
<keyword evidence="3" id="KW-0349">Heme</keyword>
<dbReference type="InterPro" id="IPR001128">
    <property type="entry name" value="Cyt_P450"/>
</dbReference>
<comment type="caution">
    <text evidence="11">The sequence shown here is derived from an EMBL/GenBank/DDBJ whole genome shotgun (WGS) entry which is preliminary data.</text>
</comment>
<keyword evidence="7" id="KW-0560">Oxidoreductase</keyword>
<evidence type="ECO:0000256" key="4">
    <source>
        <dbReference type="ARBA" id="ARBA00022723"/>
    </source>
</evidence>
<dbReference type="Proteomes" id="UP001237642">
    <property type="component" value="Unassembled WGS sequence"/>
</dbReference>
<evidence type="ECO:0000313" key="11">
    <source>
        <dbReference type="EMBL" id="KAK1363193.1"/>
    </source>
</evidence>
<dbReference type="PANTHER" id="PTHR47955:SF15">
    <property type="entry name" value="CYTOCHROME P450 71A2-LIKE"/>
    <property type="match status" value="1"/>
</dbReference>
<keyword evidence="9 11" id="KW-0503">Monooxygenase</keyword>
<dbReference type="GO" id="GO:0016705">
    <property type="term" value="F:oxidoreductase activity, acting on paired donors, with incorporation or reduction of molecular oxygen"/>
    <property type="evidence" value="ECO:0007669"/>
    <property type="project" value="InterPro"/>
</dbReference>
<dbReference type="GO" id="GO:0005506">
    <property type="term" value="F:iron ion binding"/>
    <property type="evidence" value="ECO:0007669"/>
    <property type="project" value="InterPro"/>
</dbReference>
<evidence type="ECO:0000256" key="6">
    <source>
        <dbReference type="ARBA" id="ARBA00022848"/>
    </source>
</evidence>
<dbReference type="PRINTS" id="PR00463">
    <property type="entry name" value="EP450I"/>
</dbReference>
<dbReference type="Pfam" id="PF00067">
    <property type="entry name" value="p450"/>
    <property type="match status" value="1"/>
</dbReference>
<dbReference type="SUPFAM" id="SSF48264">
    <property type="entry name" value="Cytochrome P450"/>
    <property type="match status" value="1"/>
</dbReference>
<dbReference type="InterPro" id="IPR036396">
    <property type="entry name" value="Cyt_P450_sf"/>
</dbReference>
<dbReference type="GO" id="GO:0004497">
    <property type="term" value="F:monooxygenase activity"/>
    <property type="evidence" value="ECO:0007669"/>
    <property type="project" value="UniProtKB-KW"/>
</dbReference>